<evidence type="ECO:0000313" key="1">
    <source>
        <dbReference type="EMBL" id="KAL0941657.1"/>
    </source>
</evidence>
<dbReference type="EMBL" id="VUJX02000002">
    <property type="protein sequence ID" value="KAL0941657.1"/>
    <property type="molecule type" value="Genomic_DNA"/>
</dbReference>
<gene>
    <name evidence="1" type="ORF">CTRU02_204420</name>
</gene>
<name>A0ACC3ZC17_COLTU</name>
<accession>A0ACC3ZC17</accession>
<reference evidence="1 2" key="1">
    <citation type="journal article" date="2020" name="Phytopathology">
        <title>Genome Sequence Resources of Colletotrichum truncatum, C. plurivorum, C. musicola, and C. sojae: Four Species Pathogenic to Soybean (Glycine max).</title>
        <authorList>
            <person name="Rogerio F."/>
            <person name="Boufleur T.R."/>
            <person name="Ciampi-Guillardi M."/>
            <person name="Sukno S.A."/>
            <person name="Thon M.R."/>
            <person name="Massola Junior N.S."/>
            <person name="Baroncelli R."/>
        </authorList>
    </citation>
    <scope>NUCLEOTIDE SEQUENCE [LARGE SCALE GENOMIC DNA]</scope>
    <source>
        <strain evidence="1 2">CMES1059</strain>
    </source>
</reference>
<organism evidence="1 2">
    <name type="scientific">Colletotrichum truncatum</name>
    <name type="common">Anthracnose fungus</name>
    <name type="synonym">Colletotrichum capsici</name>
    <dbReference type="NCBI Taxonomy" id="5467"/>
    <lineage>
        <taxon>Eukaryota</taxon>
        <taxon>Fungi</taxon>
        <taxon>Dikarya</taxon>
        <taxon>Ascomycota</taxon>
        <taxon>Pezizomycotina</taxon>
        <taxon>Sordariomycetes</taxon>
        <taxon>Hypocreomycetidae</taxon>
        <taxon>Glomerellales</taxon>
        <taxon>Glomerellaceae</taxon>
        <taxon>Colletotrichum</taxon>
        <taxon>Colletotrichum truncatum species complex</taxon>
    </lineage>
</organism>
<protein>
    <submittedName>
        <fullName evidence="1">Uncharacterized protein</fullName>
    </submittedName>
</protein>
<proteinExistence type="predicted"/>
<sequence>MAPPATPRRIVLSNLPLDSTAEAADTEPGVEVFTEELQTEELFNGLLRRTPVGTVPTVPASNDGLRLPSIGTVPGTGIVLPGGINIYFLDLAPGSETPMHRTPSLDFVAVNEGTPTLVTPKGSFRTENEKGTLDDVCEKTLRPGDVAVQRGAMHAWINRSDSWVRMMGVVVSAKPSEIEIGDKVKTLGERWLQ</sequence>
<keyword evidence="2" id="KW-1185">Reference proteome</keyword>
<evidence type="ECO:0000313" key="2">
    <source>
        <dbReference type="Proteomes" id="UP000805649"/>
    </source>
</evidence>
<comment type="caution">
    <text evidence="1">The sequence shown here is derived from an EMBL/GenBank/DDBJ whole genome shotgun (WGS) entry which is preliminary data.</text>
</comment>
<dbReference type="Proteomes" id="UP000805649">
    <property type="component" value="Unassembled WGS sequence"/>
</dbReference>